<evidence type="ECO:0000256" key="4">
    <source>
        <dbReference type="ARBA" id="ARBA00022692"/>
    </source>
</evidence>
<dbReference type="AlphaFoldDB" id="A0A2S6I852"/>
<comment type="subcellular location">
    <subcellularLocation>
        <location evidence="1 10">Cell outer membrane</location>
        <topology evidence="1 10">Multi-pass membrane protein</topology>
    </subcellularLocation>
</comment>
<dbReference type="InterPro" id="IPR039426">
    <property type="entry name" value="TonB-dep_rcpt-like"/>
</dbReference>
<dbReference type="GO" id="GO:0009279">
    <property type="term" value="C:cell outer membrane"/>
    <property type="evidence" value="ECO:0007669"/>
    <property type="project" value="UniProtKB-SubCell"/>
</dbReference>
<dbReference type="GO" id="GO:0015344">
    <property type="term" value="F:siderophore uptake transmembrane transporter activity"/>
    <property type="evidence" value="ECO:0007669"/>
    <property type="project" value="TreeGrafter"/>
</dbReference>
<dbReference type="Gene3D" id="2.40.170.20">
    <property type="entry name" value="TonB-dependent receptor, beta-barrel domain"/>
    <property type="match status" value="1"/>
</dbReference>
<keyword evidence="6 11" id="KW-0798">TonB box</keyword>
<dbReference type="Gene3D" id="2.60.40.1120">
    <property type="entry name" value="Carboxypeptidase-like, regulatory domain"/>
    <property type="match status" value="1"/>
</dbReference>
<keyword evidence="5 12" id="KW-0732">Signal</keyword>
<accession>A0A2S6I852</accession>
<dbReference type="PROSITE" id="PS52016">
    <property type="entry name" value="TONB_DEPENDENT_REC_3"/>
    <property type="match status" value="1"/>
</dbReference>
<comment type="caution">
    <text evidence="15">The sequence shown here is derived from an EMBL/GenBank/DDBJ whole genome shotgun (WGS) entry which is preliminary data.</text>
</comment>
<keyword evidence="9 10" id="KW-0998">Cell outer membrane</keyword>
<dbReference type="PANTHER" id="PTHR30069">
    <property type="entry name" value="TONB-DEPENDENT OUTER MEMBRANE RECEPTOR"/>
    <property type="match status" value="1"/>
</dbReference>
<dbReference type="RefSeq" id="WP_104418275.1">
    <property type="nucleotide sequence ID" value="NZ_PTJC01000005.1"/>
</dbReference>
<evidence type="ECO:0000256" key="5">
    <source>
        <dbReference type="ARBA" id="ARBA00022729"/>
    </source>
</evidence>
<evidence type="ECO:0000313" key="16">
    <source>
        <dbReference type="Proteomes" id="UP000237662"/>
    </source>
</evidence>
<keyword evidence="16" id="KW-1185">Reference proteome</keyword>
<evidence type="ECO:0000256" key="3">
    <source>
        <dbReference type="ARBA" id="ARBA00022452"/>
    </source>
</evidence>
<dbReference type="OrthoDB" id="9758870at2"/>
<dbReference type="Gene3D" id="2.170.130.10">
    <property type="entry name" value="TonB-dependent receptor, plug domain"/>
    <property type="match status" value="1"/>
</dbReference>
<evidence type="ECO:0000256" key="2">
    <source>
        <dbReference type="ARBA" id="ARBA00022448"/>
    </source>
</evidence>
<evidence type="ECO:0000313" key="15">
    <source>
        <dbReference type="EMBL" id="PPK87677.1"/>
    </source>
</evidence>
<dbReference type="InterPro" id="IPR037066">
    <property type="entry name" value="Plug_dom_sf"/>
</dbReference>
<evidence type="ECO:0000256" key="11">
    <source>
        <dbReference type="RuleBase" id="RU003357"/>
    </source>
</evidence>
<dbReference type="Pfam" id="PF13715">
    <property type="entry name" value="CarbopepD_reg_2"/>
    <property type="match status" value="1"/>
</dbReference>
<dbReference type="InterPro" id="IPR008969">
    <property type="entry name" value="CarboxyPept-like_regulatory"/>
</dbReference>
<proteinExistence type="inferred from homology"/>
<keyword evidence="2 10" id="KW-0813">Transport</keyword>
<dbReference type="PANTHER" id="PTHR30069:SF29">
    <property type="entry name" value="HEMOGLOBIN AND HEMOGLOBIN-HAPTOGLOBIN-BINDING PROTEIN 1-RELATED"/>
    <property type="match status" value="1"/>
</dbReference>
<keyword evidence="8 15" id="KW-0675">Receptor</keyword>
<dbReference type="SUPFAM" id="SSF56935">
    <property type="entry name" value="Porins"/>
    <property type="match status" value="1"/>
</dbReference>
<evidence type="ECO:0000259" key="14">
    <source>
        <dbReference type="Pfam" id="PF07715"/>
    </source>
</evidence>
<dbReference type="Pfam" id="PF07715">
    <property type="entry name" value="Plug"/>
    <property type="match status" value="1"/>
</dbReference>
<comment type="similarity">
    <text evidence="10 11">Belongs to the TonB-dependent receptor family.</text>
</comment>
<dbReference type="InterPro" id="IPR000531">
    <property type="entry name" value="Beta-barrel_TonB"/>
</dbReference>
<dbReference type="GO" id="GO:0044718">
    <property type="term" value="P:siderophore transmembrane transport"/>
    <property type="evidence" value="ECO:0007669"/>
    <property type="project" value="TreeGrafter"/>
</dbReference>
<evidence type="ECO:0000256" key="10">
    <source>
        <dbReference type="PROSITE-ProRule" id="PRU01360"/>
    </source>
</evidence>
<keyword evidence="4 10" id="KW-0812">Transmembrane</keyword>
<keyword evidence="3 10" id="KW-1134">Transmembrane beta strand</keyword>
<keyword evidence="7 10" id="KW-0472">Membrane</keyword>
<evidence type="ECO:0000256" key="8">
    <source>
        <dbReference type="ARBA" id="ARBA00023170"/>
    </source>
</evidence>
<reference evidence="15 16" key="1">
    <citation type="submission" date="2018-02" db="EMBL/GenBank/DDBJ databases">
        <title>Genomic Encyclopedia of Archaeal and Bacterial Type Strains, Phase II (KMG-II): from individual species to whole genera.</title>
        <authorList>
            <person name="Goeker M."/>
        </authorList>
    </citation>
    <scope>NUCLEOTIDE SEQUENCE [LARGE SCALE GENOMIC DNA]</scope>
    <source>
        <strain evidence="15 16">DSM 29526</strain>
    </source>
</reference>
<dbReference type="EMBL" id="PTJC01000005">
    <property type="protein sequence ID" value="PPK87677.1"/>
    <property type="molecule type" value="Genomic_DNA"/>
</dbReference>
<sequence>MLRTILFLLATLPLAAQTSVTLSGTVTDATSGEQLAGVNVYLPTTTTGVQTNGYGFYSLTLPADSRRVVFSYLGYRSDTVRIGGDPDRLDIALQPAGEQLTTVEVTARNDAAARASAGVHQLDPRAVAVNPVLLGEKDVFKALQLLPGVANPREGFGGLFVRGGTPGQNLILLDGAPVYNAFHLFGFLSVFNSDALQGVTLYKGQYPARFGGRVSSVVDLRMKEGNRKEWHGRGGIGLLSSRLTLEGPIGKSEKVSVLLSGRRTYLDLLYTALSGEKDKLYFYDGNFKVNYHLDDRQQVFVSGYLGQDRFSFQDEYGGAEQTDGFDWGNRTLTVRYNRQLGERAFLNVTGIRTAFDFTVENEEVTRDRLYRVTYRSGIRDLGLQADLDYFLSNRHTLRAGASATDHDFTLITSAEVTDMEGGRADGADTVRALELTAYLEDEFTVSPRLTANYGLRFTRFTPRSGRSYAAAEPRLNLTYRLDDAWTATAGYAYTRQYLHLLSNSGPTLPTSLWVPASEDVRPQSGQLFSVGAAWSPDAEAWSVTGAVFYRLFNDIIGYTNGASFFLLDALNEPGQTNRIDVVDNLTSGHARAGGFELGGTYTGSRLRASLAYTLSRVDEQLDGVNDDDYYPAAQDRRHDLTLTARYDLRPNLLISANWTYGSGVPTSVPISEYGYNALPGFSNTGGRLADYEERNNYRMTAVHRLDVALRWRRSPKWGKAVWELGLYNAYSRANPFYVTTERGFRSSGRRLVQRALFPVVPSISYNFEF</sequence>
<evidence type="ECO:0000256" key="6">
    <source>
        <dbReference type="ARBA" id="ARBA00023077"/>
    </source>
</evidence>
<dbReference type="InterPro" id="IPR036942">
    <property type="entry name" value="Beta-barrel_TonB_sf"/>
</dbReference>
<organism evidence="15 16">
    <name type="scientific">Neolewinella xylanilytica</name>
    <dbReference type="NCBI Taxonomy" id="1514080"/>
    <lineage>
        <taxon>Bacteria</taxon>
        <taxon>Pseudomonadati</taxon>
        <taxon>Bacteroidota</taxon>
        <taxon>Saprospiria</taxon>
        <taxon>Saprospirales</taxon>
        <taxon>Lewinellaceae</taxon>
        <taxon>Neolewinella</taxon>
    </lineage>
</organism>
<name>A0A2S6I852_9BACT</name>
<feature type="domain" description="TonB-dependent receptor plug" evidence="14">
    <location>
        <begin position="137"/>
        <end position="213"/>
    </location>
</feature>
<dbReference type="InterPro" id="IPR012910">
    <property type="entry name" value="Plug_dom"/>
</dbReference>
<dbReference type="SUPFAM" id="SSF49464">
    <property type="entry name" value="Carboxypeptidase regulatory domain-like"/>
    <property type="match status" value="1"/>
</dbReference>
<feature type="chain" id="PRO_5015672042" evidence="12">
    <location>
        <begin position="19"/>
        <end position="769"/>
    </location>
</feature>
<protein>
    <submittedName>
        <fullName evidence="15">Outer membrane receptor for ferrienterochelin and colicin</fullName>
    </submittedName>
</protein>
<feature type="domain" description="TonB-dependent receptor-like beta-barrel" evidence="13">
    <location>
        <begin position="288"/>
        <end position="728"/>
    </location>
</feature>
<feature type="signal peptide" evidence="12">
    <location>
        <begin position="1"/>
        <end position="18"/>
    </location>
</feature>
<evidence type="ECO:0000256" key="1">
    <source>
        <dbReference type="ARBA" id="ARBA00004571"/>
    </source>
</evidence>
<gene>
    <name evidence="15" type="ORF">CLV84_0625</name>
</gene>
<evidence type="ECO:0000256" key="7">
    <source>
        <dbReference type="ARBA" id="ARBA00023136"/>
    </source>
</evidence>
<evidence type="ECO:0000256" key="9">
    <source>
        <dbReference type="ARBA" id="ARBA00023237"/>
    </source>
</evidence>
<dbReference type="Pfam" id="PF00593">
    <property type="entry name" value="TonB_dep_Rec_b-barrel"/>
    <property type="match status" value="1"/>
</dbReference>
<evidence type="ECO:0000259" key="13">
    <source>
        <dbReference type="Pfam" id="PF00593"/>
    </source>
</evidence>
<dbReference type="Proteomes" id="UP000237662">
    <property type="component" value="Unassembled WGS sequence"/>
</dbReference>
<evidence type="ECO:0000256" key="12">
    <source>
        <dbReference type="SAM" id="SignalP"/>
    </source>
</evidence>